<comment type="caution">
    <text evidence="1">The sequence shown here is derived from an EMBL/GenBank/DDBJ whole genome shotgun (WGS) entry which is preliminary data.</text>
</comment>
<name>A0A9P5XFQ8_9AGAR</name>
<sequence>MGRWREYIAISTFRNWESRPQGLAPRPPHAFVNVTLHMPPSPPKLTPAKIPAPTQTIPAKNIPCHIRNIPIVSDPKNELLLSMIENNRLYHLASSPAGINSA</sequence>
<keyword evidence="2" id="KW-1185">Reference proteome</keyword>
<evidence type="ECO:0000313" key="1">
    <source>
        <dbReference type="EMBL" id="KAF9449397.1"/>
    </source>
</evidence>
<accession>A0A9P5XFQ8</accession>
<dbReference type="EMBL" id="MU151132">
    <property type="protein sequence ID" value="KAF9449397.1"/>
    <property type="molecule type" value="Genomic_DNA"/>
</dbReference>
<organism evidence="1 2">
    <name type="scientific">Macrolepiota fuliginosa MF-IS2</name>
    <dbReference type="NCBI Taxonomy" id="1400762"/>
    <lineage>
        <taxon>Eukaryota</taxon>
        <taxon>Fungi</taxon>
        <taxon>Dikarya</taxon>
        <taxon>Basidiomycota</taxon>
        <taxon>Agaricomycotina</taxon>
        <taxon>Agaricomycetes</taxon>
        <taxon>Agaricomycetidae</taxon>
        <taxon>Agaricales</taxon>
        <taxon>Agaricineae</taxon>
        <taxon>Agaricaceae</taxon>
        <taxon>Macrolepiota</taxon>
    </lineage>
</organism>
<evidence type="ECO:0000313" key="2">
    <source>
        <dbReference type="Proteomes" id="UP000807342"/>
    </source>
</evidence>
<proteinExistence type="predicted"/>
<protein>
    <submittedName>
        <fullName evidence="1">Uncharacterized protein</fullName>
    </submittedName>
</protein>
<dbReference type="AlphaFoldDB" id="A0A9P5XFQ8"/>
<reference evidence="1" key="1">
    <citation type="submission" date="2020-11" db="EMBL/GenBank/DDBJ databases">
        <authorList>
            <consortium name="DOE Joint Genome Institute"/>
            <person name="Ahrendt S."/>
            <person name="Riley R."/>
            <person name="Andreopoulos W."/>
            <person name="Labutti K."/>
            <person name="Pangilinan J."/>
            <person name="Ruiz-Duenas F.J."/>
            <person name="Barrasa J.M."/>
            <person name="Sanchez-Garcia M."/>
            <person name="Camarero S."/>
            <person name="Miyauchi S."/>
            <person name="Serrano A."/>
            <person name="Linde D."/>
            <person name="Babiker R."/>
            <person name="Drula E."/>
            <person name="Ayuso-Fernandez I."/>
            <person name="Pacheco R."/>
            <person name="Padilla G."/>
            <person name="Ferreira P."/>
            <person name="Barriuso J."/>
            <person name="Kellner H."/>
            <person name="Castanera R."/>
            <person name="Alfaro M."/>
            <person name="Ramirez L."/>
            <person name="Pisabarro A.G."/>
            <person name="Kuo A."/>
            <person name="Tritt A."/>
            <person name="Lipzen A."/>
            <person name="He G."/>
            <person name="Yan M."/>
            <person name="Ng V."/>
            <person name="Cullen D."/>
            <person name="Martin F."/>
            <person name="Rosso M.-N."/>
            <person name="Henrissat B."/>
            <person name="Hibbett D."/>
            <person name="Martinez A.T."/>
            <person name="Grigoriev I.V."/>
        </authorList>
    </citation>
    <scope>NUCLEOTIDE SEQUENCE</scope>
    <source>
        <strain evidence="1">MF-IS2</strain>
    </source>
</reference>
<dbReference type="Proteomes" id="UP000807342">
    <property type="component" value="Unassembled WGS sequence"/>
</dbReference>
<gene>
    <name evidence="1" type="ORF">P691DRAFT_812634</name>
</gene>